<comment type="caution">
    <text evidence="3">The sequence shown here is derived from an EMBL/GenBank/DDBJ whole genome shotgun (WGS) entry which is preliminary data.</text>
</comment>
<keyword evidence="1" id="KW-1133">Transmembrane helix</keyword>
<dbReference type="InterPro" id="IPR010559">
    <property type="entry name" value="Sig_transdc_His_kin_internal"/>
</dbReference>
<protein>
    <submittedName>
        <fullName evidence="3">Histidine kinase</fullName>
    </submittedName>
</protein>
<evidence type="ECO:0000313" key="4">
    <source>
        <dbReference type="Proteomes" id="UP000236220"/>
    </source>
</evidence>
<feature type="transmembrane region" description="Helical" evidence="1">
    <location>
        <begin position="122"/>
        <end position="139"/>
    </location>
</feature>
<dbReference type="Gene3D" id="3.30.565.10">
    <property type="entry name" value="Histidine kinase-like ATPase, C-terminal domain"/>
    <property type="match status" value="1"/>
</dbReference>
<organism evidence="3 4">
    <name type="scientific">Solilutibacter silvestris</name>
    <dbReference type="NCBI Taxonomy" id="1645665"/>
    <lineage>
        <taxon>Bacteria</taxon>
        <taxon>Pseudomonadati</taxon>
        <taxon>Pseudomonadota</taxon>
        <taxon>Gammaproteobacteria</taxon>
        <taxon>Lysobacterales</taxon>
        <taxon>Lysobacteraceae</taxon>
        <taxon>Solilutibacter</taxon>
    </lineage>
</organism>
<keyword evidence="1" id="KW-0472">Membrane</keyword>
<name>A0A2K1Q369_9GAMM</name>
<dbReference type="SUPFAM" id="SSF55874">
    <property type="entry name" value="ATPase domain of HSP90 chaperone/DNA topoisomerase II/histidine kinase"/>
    <property type="match status" value="1"/>
</dbReference>
<dbReference type="PANTHER" id="PTHR34220">
    <property type="entry name" value="SENSOR HISTIDINE KINASE YPDA"/>
    <property type="match status" value="1"/>
</dbReference>
<evidence type="ECO:0000256" key="1">
    <source>
        <dbReference type="SAM" id="Phobius"/>
    </source>
</evidence>
<dbReference type="OrthoDB" id="2514702at2"/>
<dbReference type="GO" id="GO:0000155">
    <property type="term" value="F:phosphorelay sensor kinase activity"/>
    <property type="evidence" value="ECO:0007669"/>
    <property type="project" value="InterPro"/>
</dbReference>
<reference evidence="3 4" key="1">
    <citation type="submission" date="2017-08" db="EMBL/GenBank/DDBJ databases">
        <title>Lysobacter sylvestris genome.</title>
        <authorList>
            <person name="Zhang D.-C."/>
            <person name="Albuquerque L."/>
            <person name="Franca L."/>
            <person name="Froufe H.J.C."/>
            <person name="Barroso C."/>
            <person name="Egas C."/>
            <person name="Da Costa M."/>
            <person name="Margesin R."/>
        </authorList>
    </citation>
    <scope>NUCLEOTIDE SEQUENCE [LARGE SCALE GENOMIC DNA]</scope>
    <source>
        <strain evidence="3 4">AM20-91</strain>
    </source>
</reference>
<feature type="transmembrane region" description="Helical" evidence="1">
    <location>
        <begin position="50"/>
        <end position="71"/>
    </location>
</feature>
<feature type="transmembrane region" description="Helical" evidence="1">
    <location>
        <begin position="83"/>
        <end position="102"/>
    </location>
</feature>
<keyword evidence="3" id="KW-0418">Kinase</keyword>
<keyword evidence="1" id="KW-0812">Transmembrane</keyword>
<dbReference type="InterPro" id="IPR036890">
    <property type="entry name" value="HATPase_C_sf"/>
</dbReference>
<dbReference type="AlphaFoldDB" id="A0A2K1Q369"/>
<accession>A0A2K1Q369</accession>
<keyword evidence="3" id="KW-0808">Transferase</keyword>
<evidence type="ECO:0000259" key="2">
    <source>
        <dbReference type="Pfam" id="PF06580"/>
    </source>
</evidence>
<dbReference type="InterPro" id="IPR050640">
    <property type="entry name" value="Bact_2-comp_sensor_kinase"/>
</dbReference>
<dbReference type="Pfam" id="PF06580">
    <property type="entry name" value="His_kinase"/>
    <property type="match status" value="1"/>
</dbReference>
<sequence length="341" mass="37123">MDRTSPSSEHPIDILWQPATLLSIFAAGELLAIILALGSPLASGSVLVKFGLASFAIQWVVLFTLSGLYLLRTKLTGFGARGVIVLAMTLMLLVTLLSGASVSSLFGDVFADQSAPWFVGTLRFYVCLLSMSTFGLLALRSHWSAQRAAWQTQQAELQALQARVDPHFLFNTLNTGVALVHARPDAAEQLLLDLADLFRAALAGPRSIMLADELDLARRYLDIEQLRFGPRLQVEWDAPDTLPHMLLPALSIQPLVENAIHHGIEPRMDGGVVTIRVFDEARDVVVEITNPLPDPSSSPRDRGHRVGQAAVTARLREAGGGFSAAVEGERYVARVRIPFSE</sequence>
<feature type="domain" description="Signal transduction histidine kinase internal region" evidence="2">
    <location>
        <begin position="155"/>
        <end position="232"/>
    </location>
</feature>
<dbReference type="Proteomes" id="UP000236220">
    <property type="component" value="Unassembled WGS sequence"/>
</dbReference>
<proteinExistence type="predicted"/>
<gene>
    <name evidence="3" type="ORF">Lysil_1092</name>
</gene>
<dbReference type="GO" id="GO:0016020">
    <property type="term" value="C:membrane"/>
    <property type="evidence" value="ECO:0007669"/>
    <property type="project" value="InterPro"/>
</dbReference>
<dbReference type="RefSeq" id="WP_103074511.1">
    <property type="nucleotide sequence ID" value="NZ_NPZB01000001.1"/>
</dbReference>
<keyword evidence="4" id="KW-1185">Reference proteome</keyword>
<evidence type="ECO:0000313" key="3">
    <source>
        <dbReference type="EMBL" id="PNS09463.1"/>
    </source>
</evidence>
<dbReference type="PANTHER" id="PTHR34220:SF7">
    <property type="entry name" value="SENSOR HISTIDINE KINASE YPDA"/>
    <property type="match status" value="1"/>
</dbReference>
<feature type="transmembrane region" description="Helical" evidence="1">
    <location>
        <begin position="21"/>
        <end position="38"/>
    </location>
</feature>
<dbReference type="EMBL" id="NPZB01000001">
    <property type="protein sequence ID" value="PNS09463.1"/>
    <property type="molecule type" value="Genomic_DNA"/>
</dbReference>